<dbReference type="KEGG" id="epa:110232952"/>
<feature type="domain" description="Integrase core" evidence="2">
    <location>
        <begin position="215"/>
        <end position="379"/>
    </location>
</feature>
<evidence type="ECO:0000256" key="1">
    <source>
        <dbReference type="SAM" id="MobiDB-lite"/>
    </source>
</evidence>
<dbReference type="PANTHER" id="PTHR46791:SF5">
    <property type="entry name" value="CLR5 DOMAIN-CONTAINING PROTEIN-RELATED"/>
    <property type="match status" value="1"/>
</dbReference>
<dbReference type="AlphaFoldDB" id="A0A913WTF5"/>
<accession>A0A913WTF5</accession>
<dbReference type="Pfam" id="PF24764">
    <property type="entry name" value="rva_4"/>
    <property type="match status" value="1"/>
</dbReference>
<dbReference type="InterPro" id="IPR058913">
    <property type="entry name" value="Integrase_dom_put"/>
</dbReference>
<organism evidence="3 4">
    <name type="scientific">Exaiptasia diaphana</name>
    <name type="common">Tropical sea anemone</name>
    <name type="synonym">Aiptasia pulchella</name>
    <dbReference type="NCBI Taxonomy" id="2652724"/>
    <lineage>
        <taxon>Eukaryota</taxon>
        <taxon>Metazoa</taxon>
        <taxon>Cnidaria</taxon>
        <taxon>Anthozoa</taxon>
        <taxon>Hexacorallia</taxon>
        <taxon>Actiniaria</taxon>
        <taxon>Aiptasiidae</taxon>
        <taxon>Exaiptasia</taxon>
    </lineage>
</organism>
<reference evidence="3" key="1">
    <citation type="submission" date="2022-11" db="UniProtKB">
        <authorList>
            <consortium name="EnsemblMetazoa"/>
        </authorList>
    </citation>
    <scope>IDENTIFICATION</scope>
</reference>
<feature type="region of interest" description="Disordered" evidence="1">
    <location>
        <begin position="378"/>
        <end position="399"/>
    </location>
</feature>
<sequence>MLIRSSFPSLSNSNFRATIFTKTYPLYQCQRPNSVCGTCGAGDREPATKNGCEETTVLLVCGCILARKSLGLLLVKILFNMERLSKTVIEDLIYRQKKTHYEISEILQKRFPNERGFSERSVRRFCNENNISKRSGVDEAELHRMVKDVVSKVGPTWGRKMITGYLRSRCVYAGERQVGQCLANVAPKFHEQRKNRAEQLKNPVPYNAEYFGHKLHIDQNEKLNMYGVVHVCAVDGYSGMIVSHALMPVKNNLLIYEHIYRQSILSYGMWDQLRTDHGREFALMLFIQDVLREHRTNVKRLPYIQSTSKKNHRIERMWVEMNLRVNYPVKRVLNSMVDDELLDINDDITKFAISWVAMRVCLVGCVQVIDAWNSHSVPGKGEPKQLQKSKDNTKTISPSQLPTTEEAVQMYEEQGGALTYWPEFGEDPLTTEELQQERENNFHKSFHNFDVIFHRLAIGESSLFQNAVILFRDLTIQFAEFEV</sequence>
<dbReference type="GeneID" id="110232952"/>
<dbReference type="Proteomes" id="UP000887567">
    <property type="component" value="Unplaced"/>
</dbReference>
<keyword evidence="4" id="KW-1185">Reference proteome</keyword>
<dbReference type="PANTHER" id="PTHR46791">
    <property type="entry name" value="EXPRESSED PROTEIN"/>
    <property type="match status" value="1"/>
</dbReference>
<dbReference type="RefSeq" id="XP_020893848.1">
    <property type="nucleotide sequence ID" value="XM_021038189.2"/>
</dbReference>
<proteinExistence type="predicted"/>
<evidence type="ECO:0000313" key="3">
    <source>
        <dbReference type="EnsemblMetazoa" id="XP_020893848.1"/>
    </source>
</evidence>
<evidence type="ECO:0000259" key="2">
    <source>
        <dbReference type="Pfam" id="PF24764"/>
    </source>
</evidence>
<dbReference type="EnsemblMetazoa" id="XM_021038189.2">
    <property type="protein sequence ID" value="XP_020893848.1"/>
    <property type="gene ID" value="LOC110232952"/>
</dbReference>
<protein>
    <recommendedName>
        <fullName evidence="2">Integrase core domain-containing protein</fullName>
    </recommendedName>
</protein>
<dbReference type="OMA" id="TEAIMEV"/>
<evidence type="ECO:0000313" key="4">
    <source>
        <dbReference type="Proteomes" id="UP000887567"/>
    </source>
</evidence>
<name>A0A913WTF5_EXADI</name>
<feature type="compositionally biased region" description="Basic and acidic residues" evidence="1">
    <location>
        <begin position="381"/>
        <end position="393"/>
    </location>
</feature>
<dbReference type="OrthoDB" id="5952813at2759"/>